<dbReference type="Pfam" id="PF24681">
    <property type="entry name" value="Kelch_KLHDC2_KLHL20_DRC7"/>
    <property type="match status" value="1"/>
</dbReference>
<name>A0A4P9ZT13_9FUNG</name>
<keyword evidence="4" id="KW-0812">Transmembrane</keyword>
<organism evidence="6 7">
    <name type="scientific">Dimargaris cristalligena</name>
    <dbReference type="NCBI Taxonomy" id="215637"/>
    <lineage>
        <taxon>Eukaryota</taxon>
        <taxon>Fungi</taxon>
        <taxon>Fungi incertae sedis</taxon>
        <taxon>Zoopagomycota</taxon>
        <taxon>Kickxellomycotina</taxon>
        <taxon>Dimargaritomycetes</taxon>
        <taxon>Dimargaritales</taxon>
        <taxon>Dimargaritaceae</taxon>
        <taxon>Dimargaris</taxon>
    </lineage>
</organism>
<keyword evidence="4" id="KW-0472">Membrane</keyword>
<dbReference type="InterPro" id="IPR015915">
    <property type="entry name" value="Kelch-typ_b-propeller"/>
</dbReference>
<evidence type="ECO:0000313" key="7">
    <source>
        <dbReference type="Proteomes" id="UP000268162"/>
    </source>
</evidence>
<dbReference type="SUPFAM" id="SSF117281">
    <property type="entry name" value="Kelch motif"/>
    <property type="match status" value="1"/>
</dbReference>
<proteinExistence type="predicted"/>
<keyword evidence="2" id="KW-0677">Repeat</keyword>
<dbReference type="Gene3D" id="2.120.10.80">
    <property type="entry name" value="Kelch-type beta propeller"/>
    <property type="match status" value="2"/>
</dbReference>
<keyword evidence="5" id="KW-0732">Signal</keyword>
<dbReference type="AlphaFoldDB" id="A0A4P9ZT13"/>
<reference evidence="7" key="1">
    <citation type="journal article" date="2018" name="Nat. Microbiol.">
        <title>Leveraging single-cell genomics to expand the fungal tree of life.</title>
        <authorList>
            <person name="Ahrendt S.R."/>
            <person name="Quandt C.A."/>
            <person name="Ciobanu D."/>
            <person name="Clum A."/>
            <person name="Salamov A."/>
            <person name="Andreopoulos B."/>
            <person name="Cheng J.F."/>
            <person name="Woyke T."/>
            <person name="Pelin A."/>
            <person name="Henrissat B."/>
            <person name="Reynolds N.K."/>
            <person name="Benny G.L."/>
            <person name="Smith M.E."/>
            <person name="James T.Y."/>
            <person name="Grigoriev I.V."/>
        </authorList>
    </citation>
    <scope>NUCLEOTIDE SEQUENCE [LARGE SCALE GENOMIC DNA]</scope>
    <source>
        <strain evidence="7">RSA 468</strain>
    </source>
</reference>
<evidence type="ECO:0000256" key="1">
    <source>
        <dbReference type="ARBA" id="ARBA00022441"/>
    </source>
</evidence>
<feature type="chain" id="PRO_5020999903" description="Galactose oxidase" evidence="5">
    <location>
        <begin position="20"/>
        <end position="653"/>
    </location>
</feature>
<feature type="region of interest" description="Disordered" evidence="3">
    <location>
        <begin position="618"/>
        <end position="653"/>
    </location>
</feature>
<feature type="signal peptide" evidence="5">
    <location>
        <begin position="1"/>
        <end position="19"/>
    </location>
</feature>
<gene>
    <name evidence="6" type="ORF">BJ085DRAFT_40620</name>
</gene>
<evidence type="ECO:0000256" key="2">
    <source>
        <dbReference type="ARBA" id="ARBA00022737"/>
    </source>
</evidence>
<keyword evidence="4" id="KW-1133">Transmembrane helix</keyword>
<keyword evidence="1" id="KW-0880">Kelch repeat</keyword>
<evidence type="ECO:0000313" key="6">
    <source>
        <dbReference type="EMBL" id="RKP36338.1"/>
    </source>
</evidence>
<sequence length="653" mass="70764">MMRLTAWTLLGSLVSLGQAVSVPPRQGHRSAILDDKLYIISGKQGTGYNQSDFHNTSLALDLSKRFDVSDPPWDLSAVTSDGMPRVGAPTVTATKARGSPELFVFGGSSYNAVERQKPVLQVFNIKENSWSALELASAPPRRFEHTAVTINNGNQALVYGGILNAVTGTDGQGVGDELYQLNIAESRWQTYSRGLNYPSNLMHHTAVMLNSSHMAVFGGLQTTDLSDISTIHLFDMVKRTWSIQNVGGTAPENIRSATAVVFKKQVIIFGGTTRNWDKLYDRLLIIDMRTPEWTWSSKLIADAPAPRYAHTAELVGKYMIITFGYTEFSPVNFTADNRIYVMDVDNFTMVDTFDPVEARNFTPLSDEEEEQTTGLEGGAIAGIVIGCVAFLALIAGLVVFLIFRRKRRDNDSGYYYSQGVNPFKRGTSYSTNSHSNGPSTVVDHGRDPGQTLTAATFNPNRMDLDGNPQSAASVSVAAAGNRYPPMLHAFLKADGDNRANSGYYSDVPPIVTTPTNTTVPTEYRSSGLSQDFGLGGGPERLSIPSRSSAMAGPGGPISESMTNWQVPDGFGSPVDTSPIRVSHFRSSSDGTDPENLLEGMEVQTVVVRRNKLFVVNSEDVEEKDGPRGMPHLVTTSSPPASPTLPPPKSPGSS</sequence>
<accession>A0A4P9ZT13</accession>
<evidence type="ECO:0000256" key="3">
    <source>
        <dbReference type="SAM" id="MobiDB-lite"/>
    </source>
</evidence>
<evidence type="ECO:0000256" key="5">
    <source>
        <dbReference type="SAM" id="SignalP"/>
    </source>
</evidence>
<dbReference type="EMBL" id="ML002672">
    <property type="protein sequence ID" value="RKP36338.1"/>
    <property type="molecule type" value="Genomic_DNA"/>
</dbReference>
<feature type="transmembrane region" description="Helical" evidence="4">
    <location>
        <begin position="379"/>
        <end position="403"/>
    </location>
</feature>
<dbReference type="STRING" id="215637.A0A4P9ZT13"/>
<dbReference type="PANTHER" id="PTHR46093:SF18">
    <property type="entry name" value="FIBRONECTIN TYPE-III DOMAIN-CONTAINING PROTEIN"/>
    <property type="match status" value="1"/>
</dbReference>
<dbReference type="OrthoDB" id="432528at2759"/>
<evidence type="ECO:0008006" key="8">
    <source>
        <dbReference type="Google" id="ProtNLM"/>
    </source>
</evidence>
<dbReference type="PANTHER" id="PTHR46093">
    <property type="entry name" value="ACYL-COA-BINDING DOMAIN-CONTAINING PROTEIN 5"/>
    <property type="match status" value="1"/>
</dbReference>
<keyword evidence="7" id="KW-1185">Reference proteome</keyword>
<dbReference type="Proteomes" id="UP000268162">
    <property type="component" value="Unassembled WGS sequence"/>
</dbReference>
<protein>
    <recommendedName>
        <fullName evidence="8">Galactose oxidase</fullName>
    </recommendedName>
</protein>
<dbReference type="CDD" id="cd12087">
    <property type="entry name" value="TM_EGFR-like"/>
    <property type="match status" value="1"/>
</dbReference>
<feature type="compositionally biased region" description="Pro residues" evidence="3">
    <location>
        <begin position="639"/>
        <end position="653"/>
    </location>
</feature>
<evidence type="ECO:0000256" key="4">
    <source>
        <dbReference type="SAM" id="Phobius"/>
    </source>
</evidence>